<keyword evidence="5 8" id="KW-1133">Transmembrane helix</keyword>
<dbReference type="Pfam" id="PF00909">
    <property type="entry name" value="Ammonium_transp"/>
    <property type="match status" value="1"/>
</dbReference>
<dbReference type="PROSITE" id="PS01219">
    <property type="entry name" value="AMMONIUM_TRANSP"/>
    <property type="match status" value="1"/>
</dbReference>
<evidence type="ECO:0000256" key="2">
    <source>
        <dbReference type="ARBA" id="ARBA00005887"/>
    </source>
</evidence>
<evidence type="ECO:0000256" key="6">
    <source>
        <dbReference type="ARBA" id="ARBA00023136"/>
    </source>
</evidence>
<comment type="caution">
    <text evidence="10">The sequence shown here is derived from an EMBL/GenBank/DDBJ whole genome shotgun (WGS) entry which is preliminary data.</text>
</comment>
<accession>A0A6M0RUV5</accession>
<evidence type="ECO:0000256" key="3">
    <source>
        <dbReference type="ARBA" id="ARBA00022448"/>
    </source>
</evidence>
<evidence type="ECO:0000256" key="7">
    <source>
        <dbReference type="ARBA" id="ARBA00023177"/>
    </source>
</evidence>
<reference evidence="10 11" key="1">
    <citation type="journal article" date="2020" name="Microb. Ecol.">
        <title>Ecogenomics of the Marine Benthic Filamentous Cyanobacterium Adonisia.</title>
        <authorList>
            <person name="Walter J.M."/>
            <person name="Coutinho F.H."/>
            <person name="Leomil L."/>
            <person name="Hargreaves P.I."/>
            <person name="Campeao M.E."/>
            <person name="Vieira V.V."/>
            <person name="Silva B.S."/>
            <person name="Fistarol G.O."/>
            <person name="Salomon P.S."/>
            <person name="Sawabe T."/>
            <person name="Mino S."/>
            <person name="Hosokawa M."/>
            <person name="Miyashita H."/>
            <person name="Maruyama F."/>
            <person name="van Verk M.C."/>
            <person name="Dutilh B.E."/>
            <person name="Thompson C.C."/>
            <person name="Thompson F.L."/>
        </authorList>
    </citation>
    <scope>NUCLEOTIDE SEQUENCE [LARGE SCALE GENOMIC DNA]</scope>
    <source>
        <strain evidence="10 11">CCMR0081</strain>
    </source>
</reference>
<keyword evidence="7" id="KW-0924">Ammonia transport</keyword>
<dbReference type="GO" id="GO:0016020">
    <property type="term" value="C:membrane"/>
    <property type="evidence" value="ECO:0007669"/>
    <property type="project" value="UniProtKB-SubCell"/>
</dbReference>
<proteinExistence type="inferred from homology"/>
<feature type="domain" description="Ammonium transporter AmtB-like" evidence="9">
    <location>
        <begin position="52"/>
        <end position="457"/>
    </location>
</feature>
<dbReference type="InterPro" id="IPR029020">
    <property type="entry name" value="Ammonium/urea_transptr"/>
</dbReference>
<feature type="transmembrane region" description="Helical" evidence="8">
    <location>
        <begin position="88"/>
        <end position="108"/>
    </location>
</feature>
<comment type="subcellular location">
    <subcellularLocation>
        <location evidence="1">Membrane</location>
        <topology evidence="1">Multi-pass membrane protein</topology>
    </subcellularLocation>
</comment>
<feature type="transmembrane region" description="Helical" evidence="8">
    <location>
        <begin position="152"/>
        <end position="173"/>
    </location>
</feature>
<feature type="transmembrane region" description="Helical" evidence="8">
    <location>
        <begin position="386"/>
        <end position="406"/>
    </location>
</feature>
<dbReference type="RefSeq" id="WP_163702710.1">
    <property type="nucleotide sequence ID" value="NZ_QXHD01000004.1"/>
</dbReference>
<evidence type="ECO:0000313" key="11">
    <source>
        <dbReference type="Proteomes" id="UP000481033"/>
    </source>
</evidence>
<feature type="transmembrane region" description="Helical" evidence="8">
    <location>
        <begin position="218"/>
        <end position="239"/>
    </location>
</feature>
<feature type="transmembrane region" description="Helical" evidence="8">
    <location>
        <begin position="297"/>
        <end position="318"/>
    </location>
</feature>
<dbReference type="InterPro" id="IPR018047">
    <property type="entry name" value="Ammonium_transpt_CS"/>
</dbReference>
<dbReference type="AlphaFoldDB" id="A0A6M0RUV5"/>
<evidence type="ECO:0000259" key="9">
    <source>
        <dbReference type="Pfam" id="PF00909"/>
    </source>
</evidence>
<dbReference type="GO" id="GO:0097272">
    <property type="term" value="P:ammonium homeostasis"/>
    <property type="evidence" value="ECO:0007669"/>
    <property type="project" value="TreeGrafter"/>
</dbReference>
<feature type="transmembrane region" description="Helical" evidence="8">
    <location>
        <begin position="52"/>
        <end position="76"/>
    </location>
</feature>
<feature type="transmembrane region" description="Helical" evidence="8">
    <location>
        <begin position="330"/>
        <end position="347"/>
    </location>
</feature>
<dbReference type="EMBL" id="QXHD01000004">
    <property type="protein sequence ID" value="NEZ59949.1"/>
    <property type="molecule type" value="Genomic_DNA"/>
</dbReference>
<protein>
    <submittedName>
        <fullName evidence="10">Ammonium transporter</fullName>
    </submittedName>
</protein>
<comment type="similarity">
    <text evidence="2">Belongs to the ammonia transporter channel (TC 1.A.11.2) family.</text>
</comment>
<feature type="transmembrane region" description="Helical" evidence="8">
    <location>
        <begin position="180"/>
        <end position="203"/>
    </location>
</feature>
<evidence type="ECO:0000256" key="1">
    <source>
        <dbReference type="ARBA" id="ARBA00004141"/>
    </source>
</evidence>
<dbReference type="Proteomes" id="UP000481033">
    <property type="component" value="Unassembled WGS sequence"/>
</dbReference>
<evidence type="ECO:0000256" key="8">
    <source>
        <dbReference type="SAM" id="Phobius"/>
    </source>
</evidence>
<dbReference type="SUPFAM" id="SSF111352">
    <property type="entry name" value="Ammonium transporter"/>
    <property type="match status" value="1"/>
</dbReference>
<evidence type="ECO:0000256" key="5">
    <source>
        <dbReference type="ARBA" id="ARBA00022989"/>
    </source>
</evidence>
<dbReference type="GO" id="GO:0008519">
    <property type="term" value="F:ammonium channel activity"/>
    <property type="evidence" value="ECO:0007669"/>
    <property type="project" value="InterPro"/>
</dbReference>
<dbReference type="InterPro" id="IPR024041">
    <property type="entry name" value="NH4_transpt_AmtB-like_dom"/>
</dbReference>
<keyword evidence="4 8" id="KW-0812">Transmembrane</keyword>
<gene>
    <name evidence="10" type="ORF">DXZ20_30755</name>
</gene>
<evidence type="ECO:0000256" key="4">
    <source>
        <dbReference type="ARBA" id="ARBA00022692"/>
    </source>
</evidence>
<keyword evidence="3" id="KW-0813">Transport</keyword>
<feature type="transmembrane region" description="Helical" evidence="8">
    <location>
        <begin position="12"/>
        <end position="32"/>
    </location>
</feature>
<feature type="transmembrane region" description="Helical" evidence="8">
    <location>
        <begin position="272"/>
        <end position="291"/>
    </location>
</feature>
<organism evidence="10 11">
    <name type="scientific">Adonisia turfae CCMR0081</name>
    <dbReference type="NCBI Taxonomy" id="2292702"/>
    <lineage>
        <taxon>Bacteria</taxon>
        <taxon>Bacillati</taxon>
        <taxon>Cyanobacteriota</taxon>
        <taxon>Adonisia</taxon>
        <taxon>Adonisia turfae</taxon>
    </lineage>
</organism>
<feature type="transmembrane region" description="Helical" evidence="8">
    <location>
        <begin position="353"/>
        <end position="374"/>
    </location>
</feature>
<name>A0A6M0RUV5_9CYAN</name>
<feature type="transmembrane region" description="Helical" evidence="8">
    <location>
        <begin position="426"/>
        <end position="455"/>
    </location>
</feature>
<keyword evidence="6 8" id="KW-0472">Membrane</keyword>
<dbReference type="PANTHER" id="PTHR11730">
    <property type="entry name" value="AMMONIUM TRANSPORTER"/>
    <property type="match status" value="1"/>
</dbReference>
<dbReference type="Gene3D" id="1.10.3430.10">
    <property type="entry name" value="Ammonium transporter AmtB like domains"/>
    <property type="match status" value="1"/>
</dbReference>
<dbReference type="PANTHER" id="PTHR11730:SF89">
    <property type="entry name" value="AMMONIUM TRANSPORTER SLL0108-RELATED"/>
    <property type="match status" value="1"/>
</dbReference>
<sequence>MNILHHGLSKYWSFITLLIVAFVIAISPQTLAQELTPEIPLTTELFSGINTIWMLIAALLVFFMNAGFAMLEAGICRTENATNILAKNLIVFCVSATAFFVFGFRFMFGDSGNPIFGQLGIFVDSLFPSAANVNPFPQGFENLRTFWGNRSFAAIFFFQLSFAGTAATIVSGAVAERIKFWAFILFSFVLVGFIYPLVGYWVWGENGWLASTLNFHDFAGSTVIHCVGGAAALVGAWLLKPRDGKFGYDAETGSFPYGEEEEEIFRPCNPGFTTLGCLILWVGWFGFNGGSTRFLDYVPHVIITTMFASTAGGLAILFYSPLVTGYKVKLSSIINGILGGLVSITASSAYVDILGACIIGAVGGILVLVGESVLESNLMRIDDPVSAVPVHLFCGAWGTIAVGMFAQGFSREFNSVYSAAQQTLYQCLGCGCIIAVTCLLSLLAWAMIGLFLYYLRPSISYHDSKEAIDIFVMVRRGLRVTLEDEKAGSDATIIM</sequence>
<keyword evidence="11" id="KW-1185">Reference proteome</keyword>
<evidence type="ECO:0000313" key="10">
    <source>
        <dbReference type="EMBL" id="NEZ59949.1"/>
    </source>
</evidence>